<comment type="caution">
    <text evidence="3">The sequence shown here is derived from an EMBL/GenBank/DDBJ whole genome shotgun (WGS) entry which is preliminary data.</text>
</comment>
<keyword evidence="4" id="KW-1185">Reference proteome</keyword>
<evidence type="ECO:0000256" key="1">
    <source>
        <dbReference type="SAM" id="MobiDB-lite"/>
    </source>
</evidence>
<feature type="compositionally biased region" description="Polar residues" evidence="1">
    <location>
        <begin position="50"/>
        <end position="59"/>
    </location>
</feature>
<sequence length="88" mass="8557">MSSNSIKRTSALLMSVALLGAVVSGCGNGGGNEASSSPSGSSSASSPAGTETNTPQASAESGKKNQAGGHRDRQQSARSGPGRHQEGA</sequence>
<feature type="chain" id="PRO_5040999220" evidence="2">
    <location>
        <begin position="30"/>
        <end position="88"/>
    </location>
</feature>
<evidence type="ECO:0000256" key="2">
    <source>
        <dbReference type="SAM" id="SignalP"/>
    </source>
</evidence>
<dbReference type="PROSITE" id="PS51257">
    <property type="entry name" value="PROKAR_LIPOPROTEIN"/>
    <property type="match status" value="1"/>
</dbReference>
<dbReference type="RefSeq" id="WP_277535637.1">
    <property type="nucleotide sequence ID" value="NZ_JAPDIA010000008.1"/>
</dbReference>
<feature type="signal peptide" evidence="2">
    <location>
        <begin position="1"/>
        <end position="29"/>
    </location>
</feature>
<dbReference type="AlphaFoldDB" id="A0A9X4QVE8"/>
<organism evidence="3 4">
    <name type="scientific">Cohnella rhizosphaerae</name>
    <dbReference type="NCBI Taxonomy" id="1457232"/>
    <lineage>
        <taxon>Bacteria</taxon>
        <taxon>Bacillati</taxon>
        <taxon>Bacillota</taxon>
        <taxon>Bacilli</taxon>
        <taxon>Bacillales</taxon>
        <taxon>Paenibacillaceae</taxon>
        <taxon>Cohnella</taxon>
    </lineage>
</organism>
<dbReference type="EMBL" id="JAPDIA010000008">
    <property type="protein sequence ID" value="MDG0812368.1"/>
    <property type="molecule type" value="Genomic_DNA"/>
</dbReference>
<protein>
    <submittedName>
        <fullName evidence="3">Uncharacterized protein</fullName>
    </submittedName>
</protein>
<feature type="region of interest" description="Disordered" evidence="1">
    <location>
        <begin position="22"/>
        <end position="88"/>
    </location>
</feature>
<dbReference type="Proteomes" id="UP001153404">
    <property type="component" value="Unassembled WGS sequence"/>
</dbReference>
<evidence type="ECO:0000313" key="3">
    <source>
        <dbReference type="EMBL" id="MDG0812368.1"/>
    </source>
</evidence>
<gene>
    <name evidence="3" type="ORF">OMP40_25730</name>
</gene>
<keyword evidence="2" id="KW-0732">Signal</keyword>
<evidence type="ECO:0000313" key="4">
    <source>
        <dbReference type="Proteomes" id="UP001153404"/>
    </source>
</evidence>
<feature type="compositionally biased region" description="Low complexity" evidence="1">
    <location>
        <begin position="33"/>
        <end position="49"/>
    </location>
</feature>
<accession>A0A9X4QVE8</accession>
<proteinExistence type="predicted"/>
<name>A0A9X4QVE8_9BACL</name>
<reference evidence="3" key="1">
    <citation type="submission" date="2022-10" db="EMBL/GenBank/DDBJ databases">
        <title>Comparative genomic analysis of Cohnella hashimotonis sp. nov., isolated from the International Space Station.</title>
        <authorList>
            <person name="Simpson A."/>
            <person name="Venkateswaran K."/>
        </authorList>
    </citation>
    <scope>NUCLEOTIDE SEQUENCE</scope>
    <source>
        <strain evidence="3">DSM 28161</strain>
    </source>
</reference>